<evidence type="ECO:0000256" key="5">
    <source>
        <dbReference type="PROSITE-ProRule" id="PRU00339"/>
    </source>
</evidence>
<keyword evidence="5" id="KW-0802">TPR repeat</keyword>
<dbReference type="PANTHER" id="PTHR43289">
    <property type="entry name" value="MITOGEN-ACTIVATED PROTEIN KINASE KINASE KINASE 20-RELATED"/>
    <property type="match status" value="1"/>
</dbReference>
<dbReference type="PROSITE" id="PS00108">
    <property type="entry name" value="PROTEIN_KINASE_ST"/>
    <property type="match status" value="1"/>
</dbReference>
<dbReference type="InterPro" id="IPR011009">
    <property type="entry name" value="Kinase-like_dom_sf"/>
</dbReference>
<dbReference type="Gene3D" id="1.10.510.10">
    <property type="entry name" value="Transferase(Phosphotransferase) domain 1"/>
    <property type="match status" value="1"/>
</dbReference>
<protein>
    <recommendedName>
        <fullName evidence="8">Protein kinase domain-containing protein</fullName>
    </recommendedName>
</protein>
<dbReference type="PROSITE" id="PS50011">
    <property type="entry name" value="PROTEIN_KINASE_DOM"/>
    <property type="match status" value="1"/>
</dbReference>
<dbReference type="SUPFAM" id="SSF48452">
    <property type="entry name" value="TPR-like"/>
    <property type="match status" value="2"/>
</dbReference>
<evidence type="ECO:0000256" key="7">
    <source>
        <dbReference type="SAM" id="Coils"/>
    </source>
</evidence>
<dbReference type="Proteomes" id="UP000464378">
    <property type="component" value="Chromosome"/>
</dbReference>
<proteinExistence type="predicted"/>
<dbReference type="CDD" id="cd14014">
    <property type="entry name" value="STKc_PknB_like"/>
    <property type="match status" value="1"/>
</dbReference>
<feature type="domain" description="Protein kinase" evidence="8">
    <location>
        <begin position="47"/>
        <end position="349"/>
    </location>
</feature>
<dbReference type="KEGG" id="tim:GMBLW1_45920"/>
<dbReference type="SUPFAM" id="SSF56112">
    <property type="entry name" value="Protein kinase-like (PK-like)"/>
    <property type="match status" value="1"/>
</dbReference>
<organism evidence="9">
    <name type="scientific">Tuwongella immobilis</name>
    <dbReference type="NCBI Taxonomy" id="692036"/>
    <lineage>
        <taxon>Bacteria</taxon>
        <taxon>Pseudomonadati</taxon>
        <taxon>Planctomycetota</taxon>
        <taxon>Planctomycetia</taxon>
        <taxon>Gemmatales</taxon>
        <taxon>Gemmataceae</taxon>
        <taxon>Tuwongella</taxon>
    </lineage>
</organism>
<dbReference type="GO" id="GO:0004674">
    <property type="term" value="F:protein serine/threonine kinase activity"/>
    <property type="evidence" value="ECO:0007669"/>
    <property type="project" value="TreeGrafter"/>
</dbReference>
<accession>A0A6C2YT87</accession>
<evidence type="ECO:0000313" key="9">
    <source>
        <dbReference type="EMBL" id="VIP04601.1"/>
    </source>
</evidence>
<evidence type="ECO:0000256" key="4">
    <source>
        <dbReference type="ARBA" id="ARBA00022840"/>
    </source>
</evidence>
<evidence type="ECO:0000313" key="10">
    <source>
        <dbReference type="Proteomes" id="UP000464378"/>
    </source>
</evidence>
<dbReference type="Gene3D" id="1.25.40.10">
    <property type="entry name" value="Tetratricopeptide repeat domain"/>
    <property type="match status" value="2"/>
</dbReference>
<feature type="repeat" description="TPR" evidence="5">
    <location>
        <begin position="778"/>
        <end position="811"/>
    </location>
</feature>
<dbReference type="InterPro" id="IPR017441">
    <property type="entry name" value="Protein_kinase_ATP_BS"/>
</dbReference>
<dbReference type="SMART" id="SM00028">
    <property type="entry name" value="TPR"/>
    <property type="match status" value="4"/>
</dbReference>
<keyword evidence="10" id="KW-1185">Reference proteome</keyword>
<dbReference type="RefSeq" id="WP_197740767.1">
    <property type="nucleotide sequence ID" value="NZ_LR593887.1"/>
</dbReference>
<dbReference type="InterPro" id="IPR019734">
    <property type="entry name" value="TPR_rpt"/>
</dbReference>
<dbReference type="PROSITE" id="PS50005">
    <property type="entry name" value="TPR"/>
    <property type="match status" value="1"/>
</dbReference>
<evidence type="ECO:0000256" key="6">
    <source>
        <dbReference type="PROSITE-ProRule" id="PRU10141"/>
    </source>
</evidence>
<keyword evidence="7" id="KW-0175">Coiled coil</keyword>
<dbReference type="InterPro" id="IPR008271">
    <property type="entry name" value="Ser/Thr_kinase_AS"/>
</dbReference>
<evidence type="ECO:0000256" key="1">
    <source>
        <dbReference type="ARBA" id="ARBA00022679"/>
    </source>
</evidence>
<dbReference type="AlphaFoldDB" id="A0A6C2YT87"/>
<dbReference type="InterPro" id="IPR011990">
    <property type="entry name" value="TPR-like_helical_dom_sf"/>
</dbReference>
<evidence type="ECO:0000256" key="3">
    <source>
        <dbReference type="ARBA" id="ARBA00022777"/>
    </source>
</evidence>
<sequence length="1007" mass="113714">MSEPSTEQTSSIVPLLPTNWVANTGLPEFLGTVESHHGPLPTQIGPYRILRELGRGGMGVVYLARHATLGRIVALKMIHGNSQHSAKVRERFRNEAVAVARLQHPNIVQLYEIGEANGAPYCVLEYVAGGSLYALMAARAPTPRQSASVIELLARALDSAHRNGIVHRDIKPGNVLLAPAGGHDPTTMPTRPTSSGMLTPSTPFPSRAPGVIDGWGNVPFIPKLADFGLAKVLDTEGEPQTRTGEVLGTPQYMSPEQAMGNARGMGPHTDIWALGVILYEMLTGRVPFRGDSPVDTLIQIVHDDPVLPSKLKPKLSRDLETICLKCLEKQPNRRYDSALALADDLRAYLDGRPIQARPIPLWQSGIRWMKRHPTLTGLIAVSLLSVTSILVLVLRYNRHLADELLQTEAARATAITARDDARRASQDAQAARSIAEERRQVAERLNQELRVQFEQTQSERRRAETNFQNARNAVDEMLGVANQPWFRQVPHLDDVRRELLTRALTFQQSFLRQKQNDPAIQFEVARAQWQVAGIFAELGRIDEARHAYRETMQRLSQLLQADRANPEFEATLATVQMDFGKLLHLTGQATESLLELEQARRVQERLAAAHPKEPRYRHAWSRTLNELAAAQLKLGKLTLAEAFYRQAKELQTELVTDFGIHADFPKFVEDLAGTQNDLARVYRDLRRLDDADREFSQSSDRWQSLVQMAPKDPQVASKTAAVLNNRGTLALEQAMGLMGAARTERLDTAEVLFRRSQKIRERLAQENRSMPYHRHDLAMNWGNLAALFGMREQFQDAEQAYQRAVELEQRLCEEFHTIPTFPHLLASFHDNWANLLQRQPDRIADVGAHLDEAERLHRIVCEQNPRQVEFINFYRNHLRVRANFELNQGKYQPIPELASRFLNPVPNAIPAPPGDYFLAARMRLRGLWLLERDESVAVERRNEMRSQLLPQAIQELRTAIDRDGVPAVAIPEIENAEHFLPVRELADYAELRKRMVFSKEKPSPKSK</sequence>
<evidence type="ECO:0000256" key="2">
    <source>
        <dbReference type="ARBA" id="ARBA00022741"/>
    </source>
</evidence>
<dbReference type="Gene3D" id="3.30.200.20">
    <property type="entry name" value="Phosphorylase Kinase, domain 1"/>
    <property type="match status" value="1"/>
</dbReference>
<dbReference type="PROSITE" id="PS00107">
    <property type="entry name" value="PROTEIN_KINASE_ATP"/>
    <property type="match status" value="1"/>
</dbReference>
<evidence type="ECO:0000259" key="8">
    <source>
        <dbReference type="PROSITE" id="PS50011"/>
    </source>
</evidence>
<dbReference type="EMBL" id="LR586016">
    <property type="protein sequence ID" value="VIP04601.1"/>
    <property type="molecule type" value="Genomic_DNA"/>
</dbReference>
<dbReference type="SMART" id="SM00220">
    <property type="entry name" value="S_TKc"/>
    <property type="match status" value="1"/>
</dbReference>
<dbReference type="Pfam" id="PF00069">
    <property type="entry name" value="Pkinase"/>
    <property type="match status" value="1"/>
</dbReference>
<dbReference type="PANTHER" id="PTHR43289:SF34">
    <property type="entry name" value="SERINE_THREONINE-PROTEIN KINASE YBDM-RELATED"/>
    <property type="match status" value="1"/>
</dbReference>
<dbReference type="InParanoid" id="A0A6C2YT87"/>
<dbReference type="EMBL" id="LR593887">
    <property type="protein sequence ID" value="VTS06563.1"/>
    <property type="molecule type" value="Genomic_DNA"/>
</dbReference>
<name>A0A6C2YT87_9BACT</name>
<keyword evidence="4 6" id="KW-0067">ATP-binding</keyword>
<reference evidence="9" key="1">
    <citation type="submission" date="2019-04" db="EMBL/GenBank/DDBJ databases">
        <authorList>
            <consortium name="Science for Life Laboratories"/>
        </authorList>
    </citation>
    <scope>NUCLEOTIDE SEQUENCE</scope>
    <source>
        <strain evidence="9">MBLW1</strain>
    </source>
</reference>
<dbReference type="GO" id="GO:0005524">
    <property type="term" value="F:ATP binding"/>
    <property type="evidence" value="ECO:0007669"/>
    <property type="project" value="UniProtKB-UniRule"/>
</dbReference>
<keyword evidence="3 9" id="KW-0418">Kinase</keyword>
<feature type="coiled-coil region" evidence="7">
    <location>
        <begin position="418"/>
        <end position="473"/>
    </location>
</feature>
<feature type="binding site" evidence="6">
    <location>
        <position position="76"/>
    </location>
    <ligand>
        <name>ATP</name>
        <dbReference type="ChEBI" id="CHEBI:30616"/>
    </ligand>
</feature>
<gene>
    <name evidence="9" type="ORF">GMBLW1_45920</name>
</gene>
<dbReference type="InterPro" id="IPR000719">
    <property type="entry name" value="Prot_kinase_dom"/>
</dbReference>
<keyword evidence="1" id="KW-0808">Transferase</keyword>
<keyword evidence="2 6" id="KW-0547">Nucleotide-binding</keyword>
<dbReference type="Pfam" id="PF13181">
    <property type="entry name" value="TPR_8"/>
    <property type="match status" value="1"/>
</dbReference>